<accession>A0A316V6W5</accession>
<protein>
    <submittedName>
        <fullName evidence="3">Uncharacterized protein</fullName>
    </submittedName>
</protein>
<dbReference type="GeneID" id="37022756"/>
<feature type="region of interest" description="Disordered" evidence="2">
    <location>
        <begin position="1241"/>
        <end position="1265"/>
    </location>
</feature>
<feature type="compositionally biased region" description="Polar residues" evidence="2">
    <location>
        <begin position="1182"/>
        <end position="1194"/>
    </location>
</feature>
<feature type="region of interest" description="Disordered" evidence="2">
    <location>
        <begin position="567"/>
        <end position="633"/>
    </location>
</feature>
<reference evidence="3 4" key="1">
    <citation type="journal article" date="2018" name="Mol. Biol. Evol.">
        <title>Broad Genomic Sampling Reveals a Smut Pathogenic Ancestry of the Fungal Clade Ustilaginomycotina.</title>
        <authorList>
            <person name="Kijpornyongpan T."/>
            <person name="Mondo S.J."/>
            <person name="Barry K."/>
            <person name="Sandor L."/>
            <person name="Lee J."/>
            <person name="Lipzen A."/>
            <person name="Pangilinan J."/>
            <person name="LaButti K."/>
            <person name="Hainaut M."/>
            <person name="Henrissat B."/>
            <person name="Grigoriev I.V."/>
            <person name="Spatafora J.W."/>
            <person name="Aime M.C."/>
        </authorList>
    </citation>
    <scope>NUCLEOTIDE SEQUENCE [LARGE SCALE GENOMIC DNA]</scope>
    <source>
        <strain evidence="3 4">MCA 3882</strain>
    </source>
</reference>
<feature type="region of interest" description="Disordered" evidence="2">
    <location>
        <begin position="941"/>
        <end position="1045"/>
    </location>
</feature>
<evidence type="ECO:0000313" key="4">
    <source>
        <dbReference type="Proteomes" id="UP000245771"/>
    </source>
</evidence>
<dbReference type="STRING" id="1280837.A0A316V6W5"/>
<feature type="coiled-coil region" evidence="1">
    <location>
        <begin position="1052"/>
        <end position="1111"/>
    </location>
</feature>
<sequence>MKLCDGRRLIVIFSYLPVVVIASIYRTGSHEHTKDDISTILERRAYEQGRANAEGQRMDQSDLANIAPKAWQTGRGGQVKLSSEEKKAKRAANAKAYPKMLTNKGLEEARKTLSAEEYEKLEKTSKIRREKQSHASSRYYHRMRVRLDTGKATAKDVEILQRQKVYNDQRNTRARQKTAERRSEVEKEELKRVAKRIKLQKEEEIQVTNRAVLAQLFPPSKTTTKLQNTHTMLTSRTLILVLILSFHFDLPIISGRDLEGTQTIDLIKRASSGDEQQQSALHADQELSKAEKIKERKEKRRNNRARLTKKGLEEASKTLSPEDFAKLKKAAERRSQLQNGYYRTYRERRKQRFATGTQTLQDEIQVEKARERDRNRQRAGKLITKLSLAPPKPFVREIEIENANRAALAQLAFDQDDMIQDASGSKQAPGSGSAGAFKQSKKRNWDVKRPMTDEQKEFHKQRVKEYKRNLSLKGLKEAKKHVLLRRRVRKQRVAVADDDHGERENATQANYFGYLQDDHRSNKIREIEEKKERRREFVRIYRASQTKKGLEEARKTLEPEAYAKVKNAAERRSRLQKGYSKSYRKRRKQRFAKETDTLQDAQSSGKFKASSKERQRARQIKKLPLRPPKRSAREIEIENANKAALGQLSGPSWLFKKPTSVAATAASTQRKKRKPRTEEQKEKYRQKSKEYKRSQSFKGLKEAKKHMTPEAYAKLEKSAERKRFLHRGYRKKYLEKQKALGVDAKRKPLYRATATDTLTLTNSEWQSTLIVRGDDARLSKRAFDQDDNTQNASEAQKASQPTKVTGTAQRKKRKWGVITPLTEEQKRINKQKVREYKRKLSFKGLKDARKQMTPEAYAKLEESANRRRLLQKGYKAKFLERQEERWYGKEKSVSPATKQLTVSPTTVTPERKALQRLAIERANKAAFSQLGSSSFRSRIHSADANKSNNPKIQDSSSEKHSKPVPMVLVKRAFEHDDKLTGQASKDQTRSSSSSGQGAYSRTPIGTKRKQDDEPKQGDHSTKKTKFPSFSRKTLEEAKGRLSPKSYAKLELMAEKRRERQKIQARLIRAERKWRLATGRGTDQDVRTMDILQKHRRKAKAIRTEIRSKKKEEKQAAEKAIYLRKQEKDVEQTNQAALLQITTAFEPHKQSNKETQKHSKDAHCLPAKTPSKESKASSKALSNVEQSSTATTQPKGRTFGKASRSKSYQRYREQFSKESIEKKSKELQGKELSDFLARAEHFRKRKSAESIKSKKKAQMRKTDAKLAKSIEAEKAAKEKKEQLAAANKAAFSQI</sequence>
<feature type="compositionally biased region" description="Basic and acidic residues" evidence="2">
    <location>
        <begin position="1209"/>
        <end position="1229"/>
    </location>
</feature>
<evidence type="ECO:0000256" key="2">
    <source>
        <dbReference type="SAM" id="MobiDB-lite"/>
    </source>
</evidence>
<dbReference type="EMBL" id="KZ819604">
    <property type="protein sequence ID" value="PWN33337.1"/>
    <property type="molecule type" value="Genomic_DNA"/>
</dbReference>
<feature type="compositionally biased region" description="Polar residues" evidence="2">
    <location>
        <begin position="894"/>
        <end position="908"/>
    </location>
</feature>
<feature type="region of interest" description="Disordered" evidence="2">
    <location>
        <begin position="660"/>
        <end position="708"/>
    </location>
</feature>
<feature type="compositionally biased region" description="Basic and acidic residues" evidence="2">
    <location>
        <begin position="1008"/>
        <end position="1021"/>
    </location>
</feature>
<feature type="compositionally biased region" description="Polar residues" evidence="2">
    <location>
        <begin position="788"/>
        <end position="808"/>
    </location>
</feature>
<feature type="region of interest" description="Disordered" evidence="2">
    <location>
        <begin position="271"/>
        <end position="315"/>
    </location>
</feature>
<keyword evidence="1" id="KW-0175">Coiled coil</keyword>
<feature type="compositionally biased region" description="Basic residues" evidence="2">
    <location>
        <begin position="297"/>
        <end position="309"/>
    </location>
</feature>
<evidence type="ECO:0000256" key="1">
    <source>
        <dbReference type="SAM" id="Coils"/>
    </source>
</evidence>
<feature type="compositionally biased region" description="Basic and acidic residues" evidence="2">
    <location>
        <begin position="1145"/>
        <end position="1162"/>
    </location>
</feature>
<dbReference type="RefSeq" id="XP_025353639.1">
    <property type="nucleotide sequence ID" value="XM_025500975.1"/>
</dbReference>
<proteinExistence type="predicted"/>
<keyword evidence="4" id="KW-1185">Reference proteome</keyword>
<feature type="region of interest" description="Disordered" evidence="2">
    <location>
        <begin position="421"/>
        <end position="446"/>
    </location>
</feature>
<name>A0A316V6W5_9BASI</name>
<feature type="region of interest" description="Disordered" evidence="2">
    <location>
        <begin position="1145"/>
        <end position="1229"/>
    </location>
</feature>
<dbReference type="Proteomes" id="UP000245771">
    <property type="component" value="Unassembled WGS sequence"/>
</dbReference>
<feature type="region of interest" description="Disordered" evidence="2">
    <location>
        <begin position="783"/>
        <end position="812"/>
    </location>
</feature>
<evidence type="ECO:0000313" key="3">
    <source>
        <dbReference type="EMBL" id="PWN33337.1"/>
    </source>
</evidence>
<gene>
    <name evidence="3" type="ORF">FA14DRAFT_179991</name>
</gene>
<feature type="compositionally biased region" description="Basic residues" evidence="2">
    <location>
        <begin position="617"/>
        <end position="630"/>
    </location>
</feature>
<feature type="compositionally biased region" description="Basic and acidic residues" evidence="2">
    <location>
        <begin position="283"/>
        <end position="296"/>
    </location>
</feature>
<feature type="region of interest" description="Disordered" evidence="2">
    <location>
        <begin position="888"/>
        <end position="908"/>
    </location>
</feature>
<feature type="compositionally biased region" description="Polar residues" evidence="2">
    <location>
        <begin position="944"/>
        <end position="955"/>
    </location>
</feature>
<feature type="compositionally biased region" description="Basic and acidic residues" evidence="2">
    <location>
        <begin position="676"/>
        <end position="708"/>
    </location>
</feature>
<organism evidence="3 4">
    <name type="scientific">Meira miltonrushii</name>
    <dbReference type="NCBI Taxonomy" id="1280837"/>
    <lineage>
        <taxon>Eukaryota</taxon>
        <taxon>Fungi</taxon>
        <taxon>Dikarya</taxon>
        <taxon>Basidiomycota</taxon>
        <taxon>Ustilaginomycotina</taxon>
        <taxon>Exobasidiomycetes</taxon>
        <taxon>Exobasidiales</taxon>
        <taxon>Brachybasidiaceae</taxon>
        <taxon>Meira</taxon>
    </lineage>
</organism>
<dbReference type="InParanoid" id="A0A316V6W5"/>